<dbReference type="AlphaFoldDB" id="A0AA36HXV7"/>
<organism evidence="3 4">
    <name type="scientific">Effrenium voratum</name>
    <dbReference type="NCBI Taxonomy" id="2562239"/>
    <lineage>
        <taxon>Eukaryota</taxon>
        <taxon>Sar</taxon>
        <taxon>Alveolata</taxon>
        <taxon>Dinophyceae</taxon>
        <taxon>Suessiales</taxon>
        <taxon>Symbiodiniaceae</taxon>
        <taxon>Effrenium</taxon>
    </lineage>
</organism>
<protein>
    <submittedName>
        <fullName evidence="3">Uncharacterized protein</fullName>
    </submittedName>
</protein>
<evidence type="ECO:0000313" key="4">
    <source>
        <dbReference type="Proteomes" id="UP001178507"/>
    </source>
</evidence>
<feature type="compositionally biased region" description="Basic residues" evidence="1">
    <location>
        <begin position="282"/>
        <end position="291"/>
    </location>
</feature>
<feature type="transmembrane region" description="Helical" evidence="2">
    <location>
        <begin position="115"/>
        <end position="145"/>
    </location>
</feature>
<feature type="transmembrane region" description="Helical" evidence="2">
    <location>
        <begin position="12"/>
        <end position="38"/>
    </location>
</feature>
<evidence type="ECO:0000256" key="2">
    <source>
        <dbReference type="SAM" id="Phobius"/>
    </source>
</evidence>
<evidence type="ECO:0000313" key="3">
    <source>
        <dbReference type="EMBL" id="CAJ1377381.1"/>
    </source>
</evidence>
<keyword evidence="2" id="KW-0812">Transmembrane</keyword>
<sequence length="360" mass="39546">MEKGPRCFAKQALLVALILEILARRGALLAIAAALAFWGSSTWPDTRQSIWELLRSRQPHSLWRQVVLLVLSADALKPAAARAFAVVLASRLYLPSAQAVFEAMPRIRRRGLERLLMLALCVEAFGRLSRLLLLLALVFTSVLLLHLARHRLTQWAAAAKAFLARPVSWNEADPWLSHSLPWAAQMALLDSNDFRHSAEDADDAADKTRTLLWAGAEKGTAAVQMLCRGALRLWLALSKALAAAKSQGPFILQGLAHGAGAACQLCEQGLEQLRSASETGRGRGRARRTLRHRDETPTGRAQREIKAKCTRAARKRWNAEADAADAAKALEARKPLKPPSVSAHRRALFGPMFAWFDSAS</sequence>
<reference evidence="3" key="1">
    <citation type="submission" date="2023-08" db="EMBL/GenBank/DDBJ databases">
        <authorList>
            <person name="Chen Y."/>
            <person name="Shah S."/>
            <person name="Dougan E. K."/>
            <person name="Thang M."/>
            <person name="Chan C."/>
        </authorList>
    </citation>
    <scope>NUCLEOTIDE SEQUENCE</scope>
</reference>
<comment type="caution">
    <text evidence="3">The sequence shown here is derived from an EMBL/GenBank/DDBJ whole genome shotgun (WGS) entry which is preliminary data.</text>
</comment>
<keyword evidence="4" id="KW-1185">Reference proteome</keyword>
<evidence type="ECO:0000256" key="1">
    <source>
        <dbReference type="SAM" id="MobiDB-lite"/>
    </source>
</evidence>
<feature type="compositionally biased region" description="Basic and acidic residues" evidence="1">
    <location>
        <begin position="292"/>
        <end position="303"/>
    </location>
</feature>
<feature type="region of interest" description="Disordered" evidence="1">
    <location>
        <begin position="275"/>
        <end position="303"/>
    </location>
</feature>
<keyword evidence="2" id="KW-1133">Transmembrane helix</keyword>
<proteinExistence type="predicted"/>
<gene>
    <name evidence="3" type="ORF">EVOR1521_LOCUS6194</name>
</gene>
<keyword evidence="2" id="KW-0472">Membrane</keyword>
<accession>A0AA36HXV7</accession>
<name>A0AA36HXV7_9DINO</name>
<dbReference type="EMBL" id="CAUJNA010000458">
    <property type="protein sequence ID" value="CAJ1377381.1"/>
    <property type="molecule type" value="Genomic_DNA"/>
</dbReference>
<dbReference type="Proteomes" id="UP001178507">
    <property type="component" value="Unassembled WGS sequence"/>
</dbReference>